<sequence>MVLDVGDSAPDFTLPNQDEAPISLASFQGQWVVLYFYPRDNTPGCTKEACGFRDCNSDYQARNVQILGISPDTAKSHQKFIEKQTLPFTLLSDPDSEVARAYESYGLKKFMGKEYDGVYRQTFIIDPQGQLAKIYRKVKPAEHAEQVLQDLETLQSNFQ</sequence>
<dbReference type="Gene3D" id="3.40.30.10">
    <property type="entry name" value="Glutaredoxin"/>
    <property type="match status" value="1"/>
</dbReference>
<dbReference type="RefSeq" id="WP_110985618.1">
    <property type="nucleotide sequence ID" value="NZ_CAWNWM010000004.1"/>
</dbReference>
<organism evidence="15 16">
    <name type="scientific">Acaryochloris thomasi RCC1774</name>
    <dbReference type="NCBI Taxonomy" id="1764569"/>
    <lineage>
        <taxon>Bacteria</taxon>
        <taxon>Bacillati</taxon>
        <taxon>Cyanobacteriota</taxon>
        <taxon>Cyanophyceae</taxon>
        <taxon>Acaryochloridales</taxon>
        <taxon>Acaryochloridaceae</taxon>
        <taxon>Acaryochloris</taxon>
        <taxon>Acaryochloris thomasi</taxon>
    </lineage>
</organism>
<dbReference type="InterPro" id="IPR024706">
    <property type="entry name" value="Peroxiredoxin_AhpC-typ"/>
</dbReference>
<dbReference type="PROSITE" id="PS51352">
    <property type="entry name" value="THIOREDOXIN_2"/>
    <property type="match status" value="1"/>
</dbReference>
<protein>
    <recommendedName>
        <fullName evidence="3">thioredoxin-dependent peroxiredoxin</fullName>
        <ecNumber evidence="3">1.11.1.24</ecNumber>
    </recommendedName>
    <alternativeName>
        <fullName evidence="11">Bacterioferritin comigratory protein</fullName>
    </alternativeName>
    <alternativeName>
        <fullName evidence="9">Thioredoxin peroxidase</fullName>
    </alternativeName>
</protein>
<keyword evidence="4 15" id="KW-0575">Peroxidase</keyword>
<feature type="active site" description="Cysteine sulfenic acid (-SOH) intermediate; for peroxidase activity" evidence="13">
    <location>
        <position position="45"/>
    </location>
</feature>
<comment type="function">
    <text evidence="1">Thiol-specific peroxidase that catalyzes the reduction of hydrogen peroxide and organic hydroperoxides to water and alcohols, respectively. Plays a role in cell protection against oxidative stress by detoxifying peroxides and as sensor of hydrogen peroxide-mediated signaling events.</text>
</comment>
<dbReference type="NCBIfam" id="NF006960">
    <property type="entry name" value="PRK09437.1"/>
    <property type="match status" value="1"/>
</dbReference>
<proteinExistence type="inferred from homology"/>
<evidence type="ECO:0000313" key="16">
    <source>
        <dbReference type="Proteomes" id="UP000248857"/>
    </source>
</evidence>
<reference evidence="15 16" key="1">
    <citation type="journal article" date="2018" name="Sci. Rep.">
        <title>A novel species of the marine cyanobacterium Acaryochloris with a unique pigment content and lifestyle.</title>
        <authorList>
            <person name="Partensky F."/>
            <person name="Six C."/>
            <person name="Ratin M."/>
            <person name="Garczarek L."/>
            <person name="Vaulot D."/>
            <person name="Probert I."/>
            <person name="Calteau A."/>
            <person name="Gourvil P."/>
            <person name="Marie D."/>
            <person name="Grebert T."/>
            <person name="Bouchier C."/>
            <person name="Le Panse S."/>
            <person name="Gachenot M."/>
            <person name="Rodriguez F."/>
            <person name="Garrido J.L."/>
        </authorList>
    </citation>
    <scope>NUCLEOTIDE SEQUENCE [LARGE SCALE GENOMIC DNA]</scope>
    <source>
        <strain evidence="15 16">RCC1774</strain>
    </source>
</reference>
<keyword evidence="8" id="KW-0676">Redox-active center</keyword>
<dbReference type="InterPro" id="IPR036249">
    <property type="entry name" value="Thioredoxin-like_sf"/>
</dbReference>
<dbReference type="Proteomes" id="UP000248857">
    <property type="component" value="Unassembled WGS sequence"/>
</dbReference>
<dbReference type="PANTHER" id="PTHR42801:SF4">
    <property type="entry name" value="AHPC_TSA FAMILY PROTEIN"/>
    <property type="match status" value="1"/>
</dbReference>
<dbReference type="GO" id="GO:0005737">
    <property type="term" value="C:cytoplasm"/>
    <property type="evidence" value="ECO:0007669"/>
    <property type="project" value="TreeGrafter"/>
</dbReference>
<dbReference type="SUPFAM" id="SSF52833">
    <property type="entry name" value="Thioredoxin-like"/>
    <property type="match status" value="1"/>
</dbReference>
<evidence type="ECO:0000256" key="2">
    <source>
        <dbReference type="ARBA" id="ARBA00011245"/>
    </source>
</evidence>
<evidence type="ECO:0000256" key="9">
    <source>
        <dbReference type="ARBA" id="ARBA00032824"/>
    </source>
</evidence>
<evidence type="ECO:0000256" key="11">
    <source>
        <dbReference type="ARBA" id="ARBA00041373"/>
    </source>
</evidence>
<evidence type="ECO:0000256" key="4">
    <source>
        <dbReference type="ARBA" id="ARBA00022559"/>
    </source>
</evidence>
<dbReference type="GO" id="GO:0034599">
    <property type="term" value="P:cellular response to oxidative stress"/>
    <property type="evidence" value="ECO:0007669"/>
    <property type="project" value="TreeGrafter"/>
</dbReference>
<dbReference type="GO" id="GO:0008379">
    <property type="term" value="F:thioredoxin peroxidase activity"/>
    <property type="evidence" value="ECO:0007669"/>
    <property type="project" value="TreeGrafter"/>
</dbReference>
<name>A0A2W1JRR9_9CYAN</name>
<comment type="catalytic activity">
    <reaction evidence="12">
        <text>a hydroperoxide + [thioredoxin]-dithiol = an alcohol + [thioredoxin]-disulfide + H2O</text>
        <dbReference type="Rhea" id="RHEA:62620"/>
        <dbReference type="Rhea" id="RHEA-COMP:10698"/>
        <dbReference type="Rhea" id="RHEA-COMP:10700"/>
        <dbReference type="ChEBI" id="CHEBI:15377"/>
        <dbReference type="ChEBI" id="CHEBI:29950"/>
        <dbReference type="ChEBI" id="CHEBI:30879"/>
        <dbReference type="ChEBI" id="CHEBI:35924"/>
        <dbReference type="ChEBI" id="CHEBI:50058"/>
        <dbReference type="EC" id="1.11.1.24"/>
    </reaction>
</comment>
<evidence type="ECO:0000259" key="14">
    <source>
        <dbReference type="PROSITE" id="PS51352"/>
    </source>
</evidence>
<dbReference type="EMBL" id="PQWO01000004">
    <property type="protein sequence ID" value="PZD73965.1"/>
    <property type="molecule type" value="Genomic_DNA"/>
</dbReference>
<evidence type="ECO:0000256" key="3">
    <source>
        <dbReference type="ARBA" id="ARBA00013017"/>
    </source>
</evidence>
<comment type="caution">
    <text evidence="15">The sequence shown here is derived from an EMBL/GenBank/DDBJ whole genome shotgun (WGS) entry which is preliminary data.</text>
</comment>
<feature type="domain" description="Thioredoxin" evidence="14">
    <location>
        <begin position="3"/>
        <end position="156"/>
    </location>
</feature>
<evidence type="ECO:0000256" key="7">
    <source>
        <dbReference type="ARBA" id="ARBA00023157"/>
    </source>
</evidence>
<dbReference type="CDD" id="cd03017">
    <property type="entry name" value="PRX_BCP"/>
    <property type="match status" value="1"/>
</dbReference>
<evidence type="ECO:0000256" key="5">
    <source>
        <dbReference type="ARBA" id="ARBA00022862"/>
    </source>
</evidence>
<evidence type="ECO:0000256" key="6">
    <source>
        <dbReference type="ARBA" id="ARBA00023002"/>
    </source>
</evidence>
<evidence type="ECO:0000256" key="8">
    <source>
        <dbReference type="ARBA" id="ARBA00023284"/>
    </source>
</evidence>
<keyword evidence="16" id="KW-1185">Reference proteome</keyword>
<keyword evidence="6 15" id="KW-0560">Oxidoreductase</keyword>
<dbReference type="PANTHER" id="PTHR42801">
    <property type="entry name" value="THIOREDOXIN-DEPENDENT PEROXIDE REDUCTASE"/>
    <property type="match status" value="1"/>
</dbReference>
<gene>
    <name evidence="15" type="primary">bcp_3</name>
    <name evidence="15" type="ORF">C1752_01649</name>
</gene>
<dbReference type="PIRSF" id="PIRSF000239">
    <property type="entry name" value="AHPC"/>
    <property type="match status" value="1"/>
</dbReference>
<evidence type="ECO:0000256" key="1">
    <source>
        <dbReference type="ARBA" id="ARBA00003330"/>
    </source>
</evidence>
<dbReference type="AlphaFoldDB" id="A0A2W1JRR9"/>
<dbReference type="EC" id="1.11.1.24" evidence="3"/>
<dbReference type="FunFam" id="3.40.30.10:FF:000007">
    <property type="entry name" value="Thioredoxin-dependent thiol peroxidase"/>
    <property type="match status" value="1"/>
</dbReference>
<dbReference type="GO" id="GO:0045454">
    <property type="term" value="P:cell redox homeostasis"/>
    <property type="evidence" value="ECO:0007669"/>
    <property type="project" value="TreeGrafter"/>
</dbReference>
<keyword evidence="7" id="KW-1015">Disulfide bond</keyword>
<evidence type="ECO:0000313" key="15">
    <source>
        <dbReference type="EMBL" id="PZD73965.1"/>
    </source>
</evidence>
<dbReference type="InterPro" id="IPR013766">
    <property type="entry name" value="Thioredoxin_domain"/>
</dbReference>
<comment type="similarity">
    <text evidence="10">Belongs to the peroxiredoxin family. BCP/PrxQ subfamily.</text>
</comment>
<dbReference type="OrthoDB" id="9801080at2"/>
<accession>A0A2W1JRR9</accession>
<dbReference type="InterPro" id="IPR000866">
    <property type="entry name" value="AhpC/TSA"/>
</dbReference>
<evidence type="ECO:0000256" key="13">
    <source>
        <dbReference type="PIRSR" id="PIRSR000239-1"/>
    </source>
</evidence>
<evidence type="ECO:0000256" key="12">
    <source>
        <dbReference type="ARBA" id="ARBA00049091"/>
    </source>
</evidence>
<dbReference type="InterPro" id="IPR050924">
    <property type="entry name" value="Peroxiredoxin_BCP/PrxQ"/>
</dbReference>
<comment type="subunit">
    <text evidence="2">Monomer.</text>
</comment>
<evidence type="ECO:0000256" key="10">
    <source>
        <dbReference type="ARBA" id="ARBA00038489"/>
    </source>
</evidence>
<keyword evidence="5" id="KW-0049">Antioxidant</keyword>
<dbReference type="Pfam" id="PF00578">
    <property type="entry name" value="AhpC-TSA"/>
    <property type="match status" value="1"/>
</dbReference>